<keyword evidence="8 10" id="KW-0472">Membrane</keyword>
<comment type="subcellular location">
    <subcellularLocation>
        <location evidence="1 10">Cell membrane</location>
        <topology evidence="1 10">Multi-pass membrane protein</topology>
    </subcellularLocation>
</comment>
<comment type="similarity">
    <text evidence="10">Belongs to the monovalent cation:proton antiporter 1 (CPA1) transporter (TC 2.A.36) family.</text>
</comment>
<dbReference type="GO" id="GO:0005886">
    <property type="term" value="C:plasma membrane"/>
    <property type="evidence" value="ECO:0007669"/>
    <property type="project" value="UniProtKB-SubCell"/>
</dbReference>
<dbReference type="GO" id="GO:0015386">
    <property type="term" value="F:potassium:proton antiporter activity"/>
    <property type="evidence" value="ECO:0007669"/>
    <property type="project" value="TreeGrafter"/>
</dbReference>
<evidence type="ECO:0000313" key="13">
    <source>
        <dbReference type="Proteomes" id="UP000031408"/>
    </source>
</evidence>
<evidence type="ECO:0000256" key="7">
    <source>
        <dbReference type="ARBA" id="ARBA00023065"/>
    </source>
</evidence>
<accession>A0A0C1L1M9</accession>
<dbReference type="InterPro" id="IPR018422">
    <property type="entry name" value="Cation/H_exchanger_CPA1"/>
</dbReference>
<dbReference type="AlphaFoldDB" id="A0A0C1L1M9"/>
<keyword evidence="13" id="KW-1185">Reference proteome</keyword>
<protein>
    <submittedName>
        <fullName evidence="12">Sodium:hydrogen antiporter</fullName>
    </submittedName>
</protein>
<keyword evidence="7 10" id="KW-0406">Ion transport</keyword>
<feature type="transmembrane region" description="Helical" evidence="10">
    <location>
        <begin position="382"/>
        <end position="406"/>
    </location>
</feature>
<keyword evidence="10" id="KW-0050">Antiport</keyword>
<dbReference type="OrthoDB" id="9809206at2"/>
<feature type="transmembrane region" description="Helical" evidence="10">
    <location>
        <begin position="348"/>
        <end position="370"/>
    </location>
</feature>
<feature type="transmembrane region" description="Helical" evidence="10">
    <location>
        <begin position="262"/>
        <end position="283"/>
    </location>
</feature>
<feature type="transmembrane region" description="Helical" evidence="10">
    <location>
        <begin position="225"/>
        <end position="250"/>
    </location>
</feature>
<feature type="transmembrane region" description="Helical" evidence="10">
    <location>
        <begin position="156"/>
        <end position="176"/>
    </location>
</feature>
<dbReference type="PANTHER" id="PTHR10110">
    <property type="entry name" value="SODIUM/HYDROGEN EXCHANGER"/>
    <property type="match status" value="1"/>
</dbReference>
<dbReference type="Gene3D" id="6.10.140.1330">
    <property type="match status" value="1"/>
</dbReference>
<dbReference type="GO" id="GO:0051453">
    <property type="term" value="P:regulation of intracellular pH"/>
    <property type="evidence" value="ECO:0007669"/>
    <property type="project" value="TreeGrafter"/>
</dbReference>
<keyword evidence="9 10" id="KW-0739">Sodium transport</keyword>
<dbReference type="GO" id="GO:0015385">
    <property type="term" value="F:sodium:proton antiporter activity"/>
    <property type="evidence" value="ECO:0007669"/>
    <property type="project" value="InterPro"/>
</dbReference>
<keyword evidence="4 10" id="KW-0812">Transmembrane</keyword>
<name>A0A0C1L1M9_9BACT</name>
<evidence type="ECO:0000256" key="9">
    <source>
        <dbReference type="ARBA" id="ARBA00023201"/>
    </source>
</evidence>
<evidence type="ECO:0000256" key="8">
    <source>
        <dbReference type="ARBA" id="ARBA00023136"/>
    </source>
</evidence>
<comment type="function">
    <text evidence="10">Na(+)/H(+) antiporter that extrudes sodium in exchange for external protons.</text>
</comment>
<dbReference type="RefSeq" id="WP_039142039.1">
    <property type="nucleotide sequence ID" value="NZ_JSVC01000019.1"/>
</dbReference>
<evidence type="ECO:0000256" key="4">
    <source>
        <dbReference type="ARBA" id="ARBA00022692"/>
    </source>
</evidence>
<proteinExistence type="inferred from homology"/>
<organism evidence="12 13">
    <name type="scientific">Flavihumibacter solisilvae</name>
    <dbReference type="NCBI Taxonomy" id="1349421"/>
    <lineage>
        <taxon>Bacteria</taxon>
        <taxon>Pseudomonadati</taxon>
        <taxon>Bacteroidota</taxon>
        <taxon>Chitinophagia</taxon>
        <taxon>Chitinophagales</taxon>
        <taxon>Chitinophagaceae</taxon>
        <taxon>Flavihumibacter</taxon>
    </lineage>
</organism>
<feature type="transmembrane region" description="Helical" evidence="10">
    <location>
        <begin position="303"/>
        <end position="327"/>
    </location>
</feature>
<evidence type="ECO:0000256" key="6">
    <source>
        <dbReference type="ARBA" id="ARBA00023053"/>
    </source>
</evidence>
<feature type="transmembrane region" description="Helical" evidence="10">
    <location>
        <begin position="29"/>
        <end position="49"/>
    </location>
</feature>
<gene>
    <name evidence="12" type="ORF">OI18_17240</name>
</gene>
<feature type="transmembrane region" description="Helical" evidence="10">
    <location>
        <begin position="86"/>
        <end position="107"/>
    </location>
</feature>
<keyword evidence="3 10" id="KW-1003">Cell membrane</keyword>
<reference evidence="12 13" key="1">
    <citation type="submission" date="2014-11" db="EMBL/GenBank/DDBJ databases">
        <title>Genome sequence of Flavihumibacter solisilvae 3-3.</title>
        <authorList>
            <person name="Zhou G."/>
            <person name="Li M."/>
            <person name="Wang G."/>
        </authorList>
    </citation>
    <scope>NUCLEOTIDE SEQUENCE [LARGE SCALE GENOMIC DNA]</scope>
    <source>
        <strain evidence="12 13">3-3</strain>
    </source>
</reference>
<feature type="transmembrane region" description="Helical" evidence="10">
    <location>
        <begin position="55"/>
        <end position="74"/>
    </location>
</feature>
<comment type="caution">
    <text evidence="12">The sequence shown here is derived from an EMBL/GenBank/DDBJ whole genome shotgun (WGS) entry which is preliminary data.</text>
</comment>
<keyword evidence="5 10" id="KW-1133">Transmembrane helix</keyword>
<dbReference type="NCBIfam" id="TIGR00831">
    <property type="entry name" value="a_cpa1"/>
    <property type="match status" value="1"/>
</dbReference>
<dbReference type="GO" id="GO:0098719">
    <property type="term" value="P:sodium ion import across plasma membrane"/>
    <property type="evidence" value="ECO:0007669"/>
    <property type="project" value="TreeGrafter"/>
</dbReference>
<dbReference type="EMBL" id="JSVC01000019">
    <property type="protein sequence ID" value="KIC93501.1"/>
    <property type="molecule type" value="Genomic_DNA"/>
</dbReference>
<evidence type="ECO:0000313" key="12">
    <source>
        <dbReference type="EMBL" id="KIC93501.1"/>
    </source>
</evidence>
<keyword evidence="2 10" id="KW-0813">Transport</keyword>
<evidence type="ECO:0000256" key="2">
    <source>
        <dbReference type="ARBA" id="ARBA00022448"/>
    </source>
</evidence>
<evidence type="ECO:0000256" key="1">
    <source>
        <dbReference type="ARBA" id="ARBA00004651"/>
    </source>
</evidence>
<sequence length="537" mass="59830">MLETLLLVITLIVVMSLLVMLGEKLHVSYPIFLVVAGIVLSFIPGLPVIHIDPELIFLIFLPPLLYEAAWFTSWKDFWKWRRVITTLAFGLVILTSTVVAWSAYLIIPGFTLALGFLLGGIVSPPDAVAATSVLKRIHIQKRIVAILEGESLVNDATSLIIFRFALAAVMSGSFVFREAAWNFVVVAVMGVVVGIVIGILVYAFYKWLPTSPSIDTAISFVAPYLMYIIAETFHFSGVMAVVSGGLFVSYRSHLILSHASRMQGIAMWSSVTFVLNGLVFILIGLELRVVLRGLENYSIGEAILYGLIISVILIIVRILTALGTSLFTMFISRYIRTNDPRPGWKGPLIIGWAGMRGVVSLAAALSLPLMLPSGDAFPHRNLILFITFIVILVTLVFQGLTLPYVISWLHTKDPDRPRPEHEQEADIHLRMLNASLKLLDEKYSMVTSANNLVADLREELEKELRNTSGTLEANGKNILAGDLSIEYSRIFKELNTLKREVLLQLRNDEGYDDHVIRKMEARLDIEELRHKQLTGSD</sequence>
<dbReference type="InterPro" id="IPR004705">
    <property type="entry name" value="Cation/H_exchanger_CPA1_bac"/>
</dbReference>
<dbReference type="Proteomes" id="UP000031408">
    <property type="component" value="Unassembled WGS sequence"/>
</dbReference>
<keyword evidence="6 10" id="KW-0915">Sodium</keyword>
<evidence type="ECO:0000256" key="5">
    <source>
        <dbReference type="ARBA" id="ARBA00022989"/>
    </source>
</evidence>
<dbReference type="Pfam" id="PF00999">
    <property type="entry name" value="Na_H_Exchanger"/>
    <property type="match status" value="1"/>
</dbReference>
<evidence type="ECO:0000256" key="10">
    <source>
        <dbReference type="RuleBase" id="RU366002"/>
    </source>
</evidence>
<dbReference type="InterPro" id="IPR006153">
    <property type="entry name" value="Cation/H_exchanger_TM"/>
</dbReference>
<evidence type="ECO:0000259" key="11">
    <source>
        <dbReference type="Pfam" id="PF00999"/>
    </source>
</evidence>
<evidence type="ECO:0000256" key="3">
    <source>
        <dbReference type="ARBA" id="ARBA00022475"/>
    </source>
</evidence>
<feature type="transmembrane region" description="Helical" evidence="10">
    <location>
        <begin position="183"/>
        <end position="205"/>
    </location>
</feature>
<dbReference type="STRING" id="1349421.OI18_17240"/>
<feature type="transmembrane region" description="Helical" evidence="10">
    <location>
        <begin position="6"/>
        <end position="22"/>
    </location>
</feature>
<feature type="domain" description="Cation/H+ exchanger transmembrane" evidence="11">
    <location>
        <begin position="14"/>
        <end position="406"/>
    </location>
</feature>
<dbReference type="PANTHER" id="PTHR10110:SF86">
    <property type="entry name" value="SODIUM_HYDROGEN EXCHANGER 7"/>
    <property type="match status" value="1"/>
</dbReference>